<organism evidence="2 3">
    <name type="scientific">Kineobactrum salinum</name>
    <dbReference type="NCBI Taxonomy" id="2708301"/>
    <lineage>
        <taxon>Bacteria</taxon>
        <taxon>Pseudomonadati</taxon>
        <taxon>Pseudomonadota</taxon>
        <taxon>Gammaproteobacteria</taxon>
        <taxon>Cellvibrionales</taxon>
        <taxon>Halieaceae</taxon>
        <taxon>Kineobactrum</taxon>
    </lineage>
</organism>
<dbReference type="Pfam" id="PF13577">
    <property type="entry name" value="SnoaL_4"/>
    <property type="match status" value="1"/>
</dbReference>
<dbReference type="AlphaFoldDB" id="A0A6C0U3Z6"/>
<feature type="domain" description="SnoaL-like" evidence="1">
    <location>
        <begin position="4"/>
        <end position="123"/>
    </location>
</feature>
<evidence type="ECO:0000259" key="1">
    <source>
        <dbReference type="Pfam" id="PF13577"/>
    </source>
</evidence>
<sequence>MISLEDQHALQDLHNRYVHATDRGDYTLLRSLYTEDAIENHGDYTGPVDGFIKWLPQAAAYFESTTHMVSNLLIRVNGGAVESEGRGTAYLRLKGEPSFNMIVINRLFDSYKKIDGLWLFHRRALSVDWVQQFSPGDADLDLTSSIPSGTNGPDDPVYHNIPALVASLRKGLPPIK</sequence>
<dbReference type="EMBL" id="CP048711">
    <property type="protein sequence ID" value="QIB66831.1"/>
    <property type="molecule type" value="Genomic_DNA"/>
</dbReference>
<evidence type="ECO:0000313" key="3">
    <source>
        <dbReference type="Proteomes" id="UP000477680"/>
    </source>
</evidence>
<proteinExistence type="predicted"/>
<keyword evidence="3" id="KW-1185">Reference proteome</keyword>
<dbReference type="KEGG" id="kim:G3T16_16950"/>
<gene>
    <name evidence="2" type="ORF">G3T16_16950</name>
</gene>
<evidence type="ECO:0000313" key="2">
    <source>
        <dbReference type="EMBL" id="QIB66831.1"/>
    </source>
</evidence>
<dbReference type="InterPro" id="IPR032710">
    <property type="entry name" value="NTF2-like_dom_sf"/>
</dbReference>
<dbReference type="RefSeq" id="WP_163496261.1">
    <property type="nucleotide sequence ID" value="NZ_CP048711.1"/>
</dbReference>
<dbReference type="Proteomes" id="UP000477680">
    <property type="component" value="Chromosome"/>
</dbReference>
<accession>A0A6C0U3Z6</accession>
<dbReference type="Gene3D" id="3.10.450.50">
    <property type="match status" value="1"/>
</dbReference>
<dbReference type="InterPro" id="IPR037401">
    <property type="entry name" value="SnoaL-like"/>
</dbReference>
<reference evidence="2 3" key="1">
    <citation type="submission" date="2020-02" db="EMBL/GenBank/DDBJ databases">
        <title>Genome sequencing for Kineobactrum sp. M2.</title>
        <authorList>
            <person name="Park S.-J."/>
        </authorList>
    </citation>
    <scope>NUCLEOTIDE SEQUENCE [LARGE SCALE GENOMIC DNA]</scope>
    <source>
        <strain evidence="2 3">M2</strain>
    </source>
</reference>
<name>A0A6C0U3Z6_9GAMM</name>
<protein>
    <submittedName>
        <fullName evidence="2">Nuclear transport factor 2 family protein</fullName>
    </submittedName>
</protein>
<dbReference type="SUPFAM" id="SSF54427">
    <property type="entry name" value="NTF2-like"/>
    <property type="match status" value="1"/>
</dbReference>